<accession>A0A388TC66</accession>
<dbReference type="EMBL" id="BGZN01000024">
    <property type="protein sequence ID" value="GBR73914.1"/>
    <property type="molecule type" value="Genomic_DNA"/>
</dbReference>
<name>A0A388TC66_TERA1</name>
<sequence length="501" mass="59078">MLYIPQVWLCMLAKLIKYKECVETAFHTAVQADLDRLFCDNQTSKLFQNYIKELRQEKADLEFFVMLSKITGRPLTEETRYLYEESDVLEMLEKHGIADAFDKLFTRRYKGYCWIRSQSLHPEPPEQIIADLVKHYRESNDINKLLKASRVLKLLEDKSVNATLKAAKKQINERQRALINSFIARCQRKKISLPQAIFGSGQLAADEEPSAEMLEFLQTLIRIYNEKDSILLLNPYGRQMLLNNAVYYENSWPIEHLLEAFPVLKISAIEFFSQYKVVFSKYNIDNYTQAFDLFFERISPARAIPKLSTESEEKILLLCFDRGARKNFIDLLHDMQNIRRAELKRRNRQLIKSLNNAITSFLPKILSPKLMALLQAGENYQEWQQAVPEYADKLQCWLSVENLLDKLQDYWAALNLKEIYRYYFRYLDTNKVLPWDEQLMGKFVQESFAKQPLPENITSVREKYGYKNSKANMLFALYSFFVNPEGFEQYREAQTEKRNKA</sequence>
<organism evidence="1 2">
    <name type="scientific">Termititenax aidoneus</name>
    <dbReference type="NCBI Taxonomy" id="2218524"/>
    <lineage>
        <taxon>Bacteria</taxon>
        <taxon>Bacillati</taxon>
        <taxon>Candidatus Margulisiibacteriota</taxon>
        <taxon>Candidatus Termititenacia</taxon>
        <taxon>Candidatus Termititenacales</taxon>
        <taxon>Candidatus Termititenacaceae</taxon>
        <taxon>Candidatus Termititenax</taxon>
    </lineage>
</organism>
<keyword evidence="2" id="KW-1185">Reference proteome</keyword>
<gene>
    <name evidence="1" type="ORF">NO1_1180</name>
</gene>
<protein>
    <submittedName>
        <fullName evidence="1">Uncharacterized protein</fullName>
    </submittedName>
</protein>
<dbReference type="Proteomes" id="UP000269352">
    <property type="component" value="Unassembled WGS sequence"/>
</dbReference>
<proteinExistence type="predicted"/>
<comment type="caution">
    <text evidence="1">The sequence shown here is derived from an EMBL/GenBank/DDBJ whole genome shotgun (WGS) entry which is preliminary data.</text>
</comment>
<evidence type="ECO:0000313" key="2">
    <source>
        <dbReference type="Proteomes" id="UP000269352"/>
    </source>
</evidence>
<evidence type="ECO:0000313" key="1">
    <source>
        <dbReference type="EMBL" id="GBR73914.1"/>
    </source>
</evidence>
<reference evidence="1 2" key="1">
    <citation type="journal article" date="2019" name="ISME J.">
        <title>Genome analyses of uncultured TG2/ZB3 bacteria in 'Margulisbacteria' specifically attached to ectosymbiotic spirochetes of protists in the termite gut.</title>
        <authorList>
            <person name="Utami Y.D."/>
            <person name="Kuwahara H."/>
            <person name="Igai K."/>
            <person name="Murakami T."/>
            <person name="Sugaya K."/>
            <person name="Morikawa T."/>
            <person name="Nagura Y."/>
            <person name="Yuki M."/>
            <person name="Deevong P."/>
            <person name="Inoue T."/>
            <person name="Kihara K."/>
            <person name="Lo N."/>
            <person name="Yamada A."/>
            <person name="Ohkuma M."/>
            <person name="Hongoh Y."/>
        </authorList>
    </citation>
    <scope>NUCLEOTIDE SEQUENCE [LARGE SCALE GENOMIC DNA]</scope>
    <source>
        <strain evidence="1">NkOx7-01</strain>
    </source>
</reference>
<dbReference type="AlphaFoldDB" id="A0A388TC66"/>